<reference evidence="1 2" key="1">
    <citation type="journal article" date="2020" name="Cell">
        <title>Large-Scale Comparative Analyses of Tick Genomes Elucidate Their Genetic Diversity and Vector Capacities.</title>
        <authorList>
            <consortium name="Tick Genome and Microbiome Consortium (TIGMIC)"/>
            <person name="Jia N."/>
            <person name="Wang J."/>
            <person name="Shi W."/>
            <person name="Du L."/>
            <person name="Sun Y."/>
            <person name="Zhan W."/>
            <person name="Jiang J.F."/>
            <person name="Wang Q."/>
            <person name="Zhang B."/>
            <person name="Ji P."/>
            <person name="Bell-Sakyi L."/>
            <person name="Cui X.M."/>
            <person name="Yuan T.T."/>
            <person name="Jiang B.G."/>
            <person name="Yang W.F."/>
            <person name="Lam T.T."/>
            <person name="Chang Q.C."/>
            <person name="Ding S.J."/>
            <person name="Wang X.J."/>
            <person name="Zhu J.G."/>
            <person name="Ruan X.D."/>
            <person name="Zhao L."/>
            <person name="Wei J.T."/>
            <person name="Ye R.Z."/>
            <person name="Que T.C."/>
            <person name="Du C.H."/>
            <person name="Zhou Y.H."/>
            <person name="Cheng J.X."/>
            <person name="Dai P.F."/>
            <person name="Guo W.B."/>
            <person name="Han X.H."/>
            <person name="Huang E.J."/>
            <person name="Li L.F."/>
            <person name="Wei W."/>
            <person name="Gao Y.C."/>
            <person name="Liu J.Z."/>
            <person name="Shao H.Z."/>
            <person name="Wang X."/>
            <person name="Wang C.C."/>
            <person name="Yang T.C."/>
            <person name="Huo Q.B."/>
            <person name="Li W."/>
            <person name="Chen H.Y."/>
            <person name="Chen S.E."/>
            <person name="Zhou L.G."/>
            <person name="Ni X.B."/>
            <person name="Tian J.H."/>
            <person name="Sheng Y."/>
            <person name="Liu T."/>
            <person name="Pan Y.S."/>
            <person name="Xia L.Y."/>
            <person name="Li J."/>
            <person name="Zhao F."/>
            <person name="Cao W.C."/>
        </authorList>
    </citation>
    <scope>NUCLEOTIDE SEQUENCE [LARGE SCALE GENOMIC DNA]</scope>
    <source>
        <strain evidence="1">Iper-2018</strain>
    </source>
</reference>
<dbReference type="EMBL" id="JABSTQ010008030">
    <property type="protein sequence ID" value="KAG0434971.1"/>
    <property type="molecule type" value="Genomic_DNA"/>
</dbReference>
<evidence type="ECO:0000313" key="1">
    <source>
        <dbReference type="EMBL" id="KAG0434971.1"/>
    </source>
</evidence>
<evidence type="ECO:0000313" key="2">
    <source>
        <dbReference type="Proteomes" id="UP000805193"/>
    </source>
</evidence>
<dbReference type="Proteomes" id="UP000805193">
    <property type="component" value="Unassembled WGS sequence"/>
</dbReference>
<accession>A0AC60QKS3</accession>
<sequence>MLPLTVYAVALSGALEETPPPQVSVLSTELPTERLLVESWPLKQLRVTHDDTGSSEELPAAWMATARREILSGKDFAPRSRIRLASLPRFPGLTVVCRKHFEERVLFFPVYKTLGICR</sequence>
<keyword evidence="2" id="KW-1185">Reference proteome</keyword>
<comment type="caution">
    <text evidence="1">The sequence shown here is derived from an EMBL/GenBank/DDBJ whole genome shotgun (WGS) entry which is preliminary data.</text>
</comment>
<protein>
    <submittedName>
        <fullName evidence="1">Uncharacterized protein</fullName>
    </submittedName>
</protein>
<organism evidence="1 2">
    <name type="scientific">Ixodes persulcatus</name>
    <name type="common">Taiga tick</name>
    <dbReference type="NCBI Taxonomy" id="34615"/>
    <lineage>
        <taxon>Eukaryota</taxon>
        <taxon>Metazoa</taxon>
        <taxon>Ecdysozoa</taxon>
        <taxon>Arthropoda</taxon>
        <taxon>Chelicerata</taxon>
        <taxon>Arachnida</taxon>
        <taxon>Acari</taxon>
        <taxon>Parasitiformes</taxon>
        <taxon>Ixodida</taxon>
        <taxon>Ixodoidea</taxon>
        <taxon>Ixodidae</taxon>
        <taxon>Ixodinae</taxon>
        <taxon>Ixodes</taxon>
    </lineage>
</organism>
<gene>
    <name evidence="1" type="ORF">HPB47_018755</name>
</gene>
<name>A0AC60QKS3_IXOPE</name>
<proteinExistence type="predicted"/>